<accession>A0AAD6GZN4</accession>
<reference evidence="1" key="1">
    <citation type="journal article" date="2023" name="IMA Fungus">
        <title>Comparative genomic study of the Penicillium genus elucidates a diverse pangenome and 15 lateral gene transfer events.</title>
        <authorList>
            <person name="Petersen C."/>
            <person name="Sorensen T."/>
            <person name="Nielsen M.R."/>
            <person name="Sondergaard T.E."/>
            <person name="Sorensen J.L."/>
            <person name="Fitzpatrick D.A."/>
            <person name="Frisvad J.C."/>
            <person name="Nielsen K.L."/>
        </authorList>
    </citation>
    <scope>NUCLEOTIDE SEQUENCE</scope>
    <source>
        <strain evidence="1">IBT 12815</strain>
    </source>
</reference>
<dbReference type="EMBL" id="JAQJAE010000004">
    <property type="protein sequence ID" value="KAJ5597636.1"/>
    <property type="molecule type" value="Genomic_DNA"/>
</dbReference>
<keyword evidence="2" id="KW-1185">Reference proteome</keyword>
<organism evidence="1 2">
    <name type="scientific">Penicillium hordei</name>
    <dbReference type="NCBI Taxonomy" id="40994"/>
    <lineage>
        <taxon>Eukaryota</taxon>
        <taxon>Fungi</taxon>
        <taxon>Dikarya</taxon>
        <taxon>Ascomycota</taxon>
        <taxon>Pezizomycotina</taxon>
        <taxon>Eurotiomycetes</taxon>
        <taxon>Eurotiomycetidae</taxon>
        <taxon>Eurotiales</taxon>
        <taxon>Aspergillaceae</taxon>
        <taxon>Penicillium</taxon>
    </lineage>
</organism>
<gene>
    <name evidence="1" type="ORF">N7537_007720</name>
</gene>
<evidence type="ECO:0000313" key="1">
    <source>
        <dbReference type="EMBL" id="KAJ5597636.1"/>
    </source>
</evidence>
<comment type="caution">
    <text evidence="1">The sequence shown here is derived from an EMBL/GenBank/DDBJ whole genome shotgun (WGS) entry which is preliminary data.</text>
</comment>
<name>A0AAD6GZN4_9EURO</name>
<dbReference type="Proteomes" id="UP001213799">
    <property type="component" value="Unassembled WGS sequence"/>
</dbReference>
<evidence type="ECO:0000313" key="2">
    <source>
        <dbReference type="Proteomes" id="UP001213799"/>
    </source>
</evidence>
<dbReference type="RefSeq" id="XP_056750851.1">
    <property type="nucleotide sequence ID" value="XM_056898775.1"/>
</dbReference>
<dbReference type="AlphaFoldDB" id="A0AAD6GZN4"/>
<protein>
    <submittedName>
        <fullName evidence="1">Uncharacterized protein</fullName>
    </submittedName>
</protein>
<reference evidence="1" key="2">
    <citation type="submission" date="2023-01" db="EMBL/GenBank/DDBJ databases">
        <authorList>
            <person name="Petersen C."/>
        </authorList>
    </citation>
    <scope>NUCLEOTIDE SEQUENCE</scope>
    <source>
        <strain evidence="1">IBT 12815</strain>
    </source>
</reference>
<sequence length="93" mass="10730">MGFDFEGEINPPRQWRKLLPMLSELPHLENVALRFDKHCAVYPTHDDKPQTELYQAIVLKWFFAGLGSLQRPLKELAIQNHQKTAPPPGKILN</sequence>
<proteinExistence type="predicted"/>
<dbReference type="GeneID" id="81589017"/>